<evidence type="ECO:0000259" key="10">
    <source>
        <dbReference type="Pfam" id="PF02601"/>
    </source>
</evidence>
<proteinExistence type="inferred from homology"/>
<keyword evidence="3 8" id="KW-0540">Nuclease</keyword>
<dbReference type="PANTHER" id="PTHR30008:SF0">
    <property type="entry name" value="EXODEOXYRIBONUCLEASE 7 LARGE SUBUNIT"/>
    <property type="match status" value="1"/>
</dbReference>
<dbReference type="InterPro" id="IPR019831">
    <property type="entry name" value="Mn/Fe_SOD_N"/>
</dbReference>
<evidence type="ECO:0000313" key="13">
    <source>
        <dbReference type="EMBL" id="MBK1713873.1"/>
    </source>
</evidence>
<gene>
    <name evidence="8 13" type="primary">xseA</name>
    <name evidence="13" type="ORF">CKO43_13920</name>
</gene>
<comment type="function">
    <text evidence="8">Bidirectionally degrades single-stranded DNA into large acid-insoluble oligonucleotides, which are then degraded further into small acid-soluble oligonucleotides.</text>
</comment>
<evidence type="ECO:0000259" key="11">
    <source>
        <dbReference type="Pfam" id="PF02777"/>
    </source>
</evidence>
<keyword evidence="5 8" id="KW-0378">Hydrolase</keyword>
<evidence type="ECO:0000256" key="3">
    <source>
        <dbReference type="ARBA" id="ARBA00022722"/>
    </source>
</evidence>
<accession>A0ABS1DWL1</accession>
<evidence type="ECO:0000259" key="12">
    <source>
        <dbReference type="Pfam" id="PF13742"/>
    </source>
</evidence>
<dbReference type="CDD" id="cd04489">
    <property type="entry name" value="ExoVII_LU_OBF"/>
    <property type="match status" value="1"/>
</dbReference>
<comment type="similarity">
    <text evidence="8">Belongs to the XseA family.</text>
</comment>
<organism evidence="13 14">
    <name type="scientific">Rubrivivax gelatinosus</name>
    <name type="common">Rhodocyclus gelatinosus</name>
    <name type="synonym">Rhodopseudomonas gelatinosa</name>
    <dbReference type="NCBI Taxonomy" id="28068"/>
    <lineage>
        <taxon>Bacteria</taxon>
        <taxon>Pseudomonadati</taxon>
        <taxon>Pseudomonadota</taxon>
        <taxon>Betaproteobacteria</taxon>
        <taxon>Burkholderiales</taxon>
        <taxon>Sphaerotilaceae</taxon>
        <taxon>Rubrivivax</taxon>
    </lineage>
</organism>
<evidence type="ECO:0000256" key="4">
    <source>
        <dbReference type="ARBA" id="ARBA00022723"/>
    </source>
</evidence>
<feature type="domain" description="OB-fold nucleic acid binding" evidence="12">
    <location>
        <begin position="9"/>
        <end position="104"/>
    </location>
</feature>
<evidence type="ECO:0000313" key="14">
    <source>
        <dbReference type="Proteomes" id="UP001041814"/>
    </source>
</evidence>
<evidence type="ECO:0000256" key="1">
    <source>
        <dbReference type="ARBA" id="ARBA00008714"/>
    </source>
</evidence>
<comment type="subcellular location">
    <subcellularLocation>
        <location evidence="8">Cytoplasm</location>
    </subcellularLocation>
</comment>
<dbReference type="InterPro" id="IPR036324">
    <property type="entry name" value="Mn/Fe_SOD_N_sf"/>
</dbReference>
<dbReference type="InterPro" id="IPR036314">
    <property type="entry name" value="SOD_C_sf"/>
</dbReference>
<comment type="caution">
    <text evidence="13">The sequence shown here is derived from an EMBL/GenBank/DDBJ whole genome shotgun (WGS) entry which is preliminary data.</text>
</comment>
<dbReference type="InterPro" id="IPR001189">
    <property type="entry name" value="Mn/Fe_SOD"/>
</dbReference>
<protein>
    <recommendedName>
        <fullName evidence="8">Exodeoxyribonuclease 7 large subunit</fullName>
        <ecNumber evidence="8">3.1.11.6</ecNumber>
    </recommendedName>
    <alternativeName>
        <fullName evidence="8">Exodeoxyribonuclease VII large subunit</fullName>
        <shortName evidence="8">Exonuclease VII large subunit</shortName>
    </alternativeName>
</protein>
<dbReference type="InterPro" id="IPR020579">
    <property type="entry name" value="Exonuc_VII_lsu_C"/>
</dbReference>
<dbReference type="Proteomes" id="UP001041814">
    <property type="component" value="Unassembled WGS sequence"/>
</dbReference>
<sequence length="642" mass="69493">MASPRQVWTVAGLLLATGDALAARFGAVAVRGEISGFSRPASGHCYFSLKDHDGQPALLRCAMFRRAASLLDFQPRDGQQVELRGRLGVYDARGELQLVVESMQRQGAGTLYEEFLRLRARLEAQGLFDAARKRAIPAHPRAVGVVTSTGAAALRDVLTAFARRSPQVRLVVYPTPVQGPEAPPAIVAALAAAAARAEVDTLLLVRGGGALEDLWAFNDERVVRAVAACPLPVICGVGHETDVTLADLAADLRAPTPTAAAELAAPLRSDLLAGLQGLALALQRAAQRQLDRGSQRLDTIGLRLGRPAAALAPQRQRLATLERRLRQALDSQVARRGQRPLALALRLRSAVAGQMQRARSDWAAREQRLAALDPAQVLRRGYAWIEAAGGRPVMSVAGLSVGEELRAVWGDGAALVHVFGVENKRPASNEGAAYNVPQPFSTPHRTHCMERTLPPLPYSLDALAPHYSRETLEYHHGKHHNAYVVNLNNLQKGTEFETLALEEVVRKSSGGIYNNAAQIWNHTFFWSCMKPEGGGEPSGALATAIETKWGSYAAFKEAFVKSAVGNFGSGWTWLVKKADGSVDIVNMGAAGTPLTTGDTPLLTVDVWEHAYYIDYRNLRPKFVETFLDKLVNWSFAEQNYAG</sequence>
<evidence type="ECO:0000259" key="9">
    <source>
        <dbReference type="Pfam" id="PF00081"/>
    </source>
</evidence>
<name>A0ABS1DWL1_RUBGE</name>
<reference evidence="13" key="1">
    <citation type="submission" date="2017-08" db="EMBL/GenBank/DDBJ databases">
        <authorList>
            <person name="Imhoff J.F."/>
            <person name="Rahn T."/>
            <person name="Kuenzel S."/>
            <person name="Neulinger S.C."/>
        </authorList>
    </citation>
    <scope>NUCLEOTIDE SEQUENCE</scope>
    <source>
        <strain evidence="13">IM 151</strain>
    </source>
</reference>
<dbReference type="PRINTS" id="PR01703">
    <property type="entry name" value="MNSODISMTASE"/>
</dbReference>
<feature type="domain" description="Exonuclease VII large subunit C-terminal" evidence="10">
    <location>
        <begin position="127"/>
        <end position="414"/>
    </location>
</feature>
<dbReference type="PANTHER" id="PTHR30008">
    <property type="entry name" value="EXODEOXYRIBONUCLEASE 7 LARGE SUBUNIT"/>
    <property type="match status" value="1"/>
</dbReference>
<dbReference type="Pfam" id="PF00081">
    <property type="entry name" value="Sod_Fe_N"/>
    <property type="match status" value="1"/>
</dbReference>
<keyword evidence="7" id="KW-0560">Oxidoreductase</keyword>
<dbReference type="Pfam" id="PF13742">
    <property type="entry name" value="tRNA_anti_2"/>
    <property type="match status" value="1"/>
</dbReference>
<keyword evidence="6 8" id="KW-0269">Exonuclease</keyword>
<evidence type="ECO:0000256" key="7">
    <source>
        <dbReference type="ARBA" id="ARBA00023002"/>
    </source>
</evidence>
<dbReference type="Gene3D" id="3.55.40.20">
    <property type="entry name" value="Iron/manganese superoxide dismutase, C-terminal domain"/>
    <property type="match status" value="1"/>
</dbReference>
<dbReference type="Pfam" id="PF02777">
    <property type="entry name" value="Sod_Fe_C"/>
    <property type="match status" value="1"/>
</dbReference>
<keyword evidence="14" id="KW-1185">Reference proteome</keyword>
<feature type="domain" description="Manganese/iron superoxide dismutase C-terminal" evidence="11">
    <location>
        <begin position="537"/>
        <end position="638"/>
    </location>
</feature>
<evidence type="ECO:0000256" key="2">
    <source>
        <dbReference type="ARBA" id="ARBA00022490"/>
    </source>
</evidence>
<dbReference type="HAMAP" id="MF_00378">
    <property type="entry name" value="Exonuc_7_L"/>
    <property type="match status" value="1"/>
</dbReference>
<evidence type="ECO:0000256" key="6">
    <source>
        <dbReference type="ARBA" id="ARBA00022839"/>
    </source>
</evidence>
<comment type="similarity">
    <text evidence="1">Belongs to the iron/manganese superoxide dismutase family.</text>
</comment>
<evidence type="ECO:0000256" key="5">
    <source>
        <dbReference type="ARBA" id="ARBA00022801"/>
    </source>
</evidence>
<dbReference type="EC" id="3.1.11.6" evidence="8"/>
<comment type="catalytic activity">
    <reaction evidence="8">
        <text>Exonucleolytic cleavage in either 5'- to 3'- or 3'- to 5'-direction to yield nucleoside 5'-phosphates.</text>
        <dbReference type="EC" id="3.1.11.6"/>
    </reaction>
</comment>
<evidence type="ECO:0000256" key="8">
    <source>
        <dbReference type="HAMAP-Rule" id="MF_00378"/>
    </source>
</evidence>
<dbReference type="SUPFAM" id="SSF54719">
    <property type="entry name" value="Fe,Mn superoxide dismutase (SOD), C-terminal domain"/>
    <property type="match status" value="1"/>
</dbReference>
<dbReference type="InterPro" id="IPR025824">
    <property type="entry name" value="OB-fold_nuc-bd_dom"/>
</dbReference>
<dbReference type="InterPro" id="IPR019832">
    <property type="entry name" value="Mn/Fe_SOD_C"/>
</dbReference>
<feature type="domain" description="Manganese/iron superoxide dismutase N-terminal" evidence="9">
    <location>
        <begin position="452"/>
        <end position="530"/>
    </location>
</feature>
<dbReference type="Pfam" id="PF02601">
    <property type="entry name" value="Exonuc_VII_L"/>
    <property type="match status" value="1"/>
</dbReference>
<keyword evidence="4" id="KW-0479">Metal-binding</keyword>
<dbReference type="SUPFAM" id="SSF46609">
    <property type="entry name" value="Fe,Mn superoxide dismutase (SOD), N-terminal domain"/>
    <property type="match status" value="1"/>
</dbReference>
<dbReference type="EMBL" id="NRRU01000049">
    <property type="protein sequence ID" value="MBK1713873.1"/>
    <property type="molecule type" value="Genomic_DNA"/>
</dbReference>
<dbReference type="InterPro" id="IPR019833">
    <property type="entry name" value="Mn/Fe_SOD_BS"/>
</dbReference>
<dbReference type="InterPro" id="IPR003753">
    <property type="entry name" value="Exonuc_VII_L"/>
</dbReference>
<comment type="subunit">
    <text evidence="8">Heterooligomer composed of large and small subunits.</text>
</comment>
<dbReference type="Gene3D" id="1.10.287.990">
    <property type="entry name" value="Fe,Mn superoxide dismutase (SOD) domain"/>
    <property type="match status" value="1"/>
</dbReference>
<dbReference type="PROSITE" id="PS00088">
    <property type="entry name" value="SOD_MN"/>
    <property type="match status" value="1"/>
</dbReference>
<keyword evidence="2 8" id="KW-0963">Cytoplasm</keyword>
<reference evidence="13" key="2">
    <citation type="journal article" date="2020" name="Microorganisms">
        <title>Osmotic Adaptation and Compatible Solute Biosynthesis of Phototrophic Bacteria as Revealed from Genome Analyses.</title>
        <authorList>
            <person name="Imhoff J.F."/>
            <person name="Rahn T."/>
            <person name="Kunzel S."/>
            <person name="Keller A."/>
            <person name="Neulinger S.C."/>
        </authorList>
    </citation>
    <scope>NUCLEOTIDE SEQUENCE</scope>
    <source>
        <strain evidence="13">IM 151</strain>
    </source>
</reference>
<dbReference type="NCBIfam" id="TIGR00237">
    <property type="entry name" value="xseA"/>
    <property type="match status" value="1"/>
</dbReference>